<evidence type="ECO:0000259" key="2">
    <source>
        <dbReference type="Pfam" id="PF05433"/>
    </source>
</evidence>
<keyword evidence="1" id="KW-0732">Signal</keyword>
<reference evidence="3 4" key="1">
    <citation type="submission" date="2019-12" db="EMBL/GenBank/DDBJ databases">
        <title>Draft genome sequencing of Halomonas alimentaria DSM 15356.</title>
        <authorList>
            <person name="Pandiyan K."/>
            <person name="Kushwaha P."/>
            <person name="Gowdham M."/>
            <person name="Chakdar H."/>
            <person name="Singh A."/>
            <person name="Kumar M."/>
            <person name="Saxena A.K."/>
        </authorList>
    </citation>
    <scope>NUCLEOTIDE SEQUENCE [LARGE SCALE GENOMIC DNA]</scope>
    <source>
        <strain evidence="3 4">DSM 15356</strain>
    </source>
</reference>
<keyword evidence="4" id="KW-1185">Reference proteome</keyword>
<evidence type="ECO:0000313" key="3">
    <source>
        <dbReference type="EMBL" id="NAW33613.1"/>
    </source>
</evidence>
<dbReference type="GO" id="GO:0019867">
    <property type="term" value="C:outer membrane"/>
    <property type="evidence" value="ECO:0007669"/>
    <property type="project" value="InterPro"/>
</dbReference>
<dbReference type="EMBL" id="WUTT01000001">
    <property type="protein sequence ID" value="NAW33613.1"/>
    <property type="molecule type" value="Genomic_DNA"/>
</dbReference>
<dbReference type="InterPro" id="IPR008816">
    <property type="entry name" value="Gly_zipper_2TM_dom"/>
</dbReference>
<sequence>MNRMQRSALGALALSLMLGLAACSGMSTQDRNTALGAGVGAVGGSVLTGGSTAGTVGGAVVGGVIGHQVDDDDD</sequence>
<feature type="domain" description="Glycine zipper 2TM" evidence="2">
    <location>
        <begin position="33"/>
        <end position="69"/>
    </location>
</feature>
<evidence type="ECO:0000313" key="4">
    <source>
        <dbReference type="Proteomes" id="UP000487929"/>
    </source>
</evidence>
<gene>
    <name evidence="3" type="ORF">GRB96_04145</name>
</gene>
<dbReference type="RefSeq" id="WP_161430782.1">
    <property type="nucleotide sequence ID" value="NZ_CANMEG010000001.1"/>
</dbReference>
<accession>A0A7X4W3C0</accession>
<organism evidence="3 4">
    <name type="scientific">Halomonas alimentaria</name>
    <dbReference type="NCBI Taxonomy" id="147248"/>
    <lineage>
        <taxon>Bacteria</taxon>
        <taxon>Pseudomonadati</taxon>
        <taxon>Pseudomonadota</taxon>
        <taxon>Gammaproteobacteria</taxon>
        <taxon>Oceanospirillales</taxon>
        <taxon>Halomonadaceae</taxon>
        <taxon>Halomonas</taxon>
    </lineage>
</organism>
<proteinExistence type="predicted"/>
<dbReference type="Pfam" id="PF05433">
    <property type="entry name" value="Rick_17kDa_Anti"/>
    <property type="match status" value="1"/>
</dbReference>
<name>A0A7X4W3C0_9GAMM</name>
<comment type="caution">
    <text evidence="3">The sequence shown here is derived from an EMBL/GenBank/DDBJ whole genome shotgun (WGS) entry which is preliminary data.</text>
</comment>
<feature type="chain" id="PRO_5031398638" evidence="1">
    <location>
        <begin position="22"/>
        <end position="74"/>
    </location>
</feature>
<evidence type="ECO:0000256" key="1">
    <source>
        <dbReference type="SAM" id="SignalP"/>
    </source>
</evidence>
<dbReference type="AlphaFoldDB" id="A0A7X4W3C0"/>
<dbReference type="Proteomes" id="UP000487929">
    <property type="component" value="Unassembled WGS sequence"/>
</dbReference>
<feature type="signal peptide" evidence="1">
    <location>
        <begin position="1"/>
        <end position="21"/>
    </location>
</feature>
<protein>
    <submittedName>
        <fullName evidence="3">Glycine zipper 2TM domain-containing protein</fullName>
    </submittedName>
</protein>
<dbReference type="PROSITE" id="PS51257">
    <property type="entry name" value="PROKAR_LIPOPROTEIN"/>
    <property type="match status" value="1"/>
</dbReference>